<comment type="caution">
    <text evidence="1">The sequence shown here is derived from an EMBL/GenBank/DDBJ whole genome shotgun (WGS) entry which is preliminary data.</text>
</comment>
<evidence type="ECO:0000313" key="1">
    <source>
        <dbReference type="EMBL" id="RMT71027.1"/>
    </source>
</evidence>
<dbReference type="EMBL" id="RBTN01000276">
    <property type="protein sequence ID" value="RMT71027.1"/>
    <property type="molecule type" value="Genomic_DNA"/>
</dbReference>
<reference evidence="1 2" key="1">
    <citation type="submission" date="2018-08" db="EMBL/GenBank/DDBJ databases">
        <title>Recombination of ecologically and evolutionarily significant loci maintains genetic cohesion in the Pseudomonas syringae species complex.</title>
        <authorList>
            <person name="Dillon M."/>
            <person name="Thakur S."/>
            <person name="Almeida R.N.D."/>
            <person name="Weir B.S."/>
            <person name="Guttman D.S."/>
        </authorList>
    </citation>
    <scope>NUCLEOTIDE SEQUENCE [LARGE SCALE GENOMIC DNA]</scope>
    <source>
        <strain evidence="1 2">ICMP 13786</strain>
    </source>
</reference>
<organism evidence="1 2">
    <name type="scientific">Pseudomonas savastanoi pv. nerii</name>
    <dbReference type="NCBI Taxonomy" id="360921"/>
    <lineage>
        <taxon>Bacteria</taxon>
        <taxon>Pseudomonadati</taxon>
        <taxon>Pseudomonadota</taxon>
        <taxon>Gammaproteobacteria</taxon>
        <taxon>Pseudomonadales</taxon>
        <taxon>Pseudomonadaceae</taxon>
        <taxon>Pseudomonas</taxon>
    </lineage>
</organism>
<accession>A0AB74BCR8</accession>
<gene>
    <name evidence="1" type="ORF">ALP42_05007</name>
</gene>
<sequence>MTKKLPHPISHYQNGKEILQWSIKTIARPPKEILLAELAIVFIYATIL</sequence>
<name>A0AB74BCR8_PSESS</name>
<protein>
    <submittedName>
        <fullName evidence="1">Uncharacterized protein</fullName>
    </submittedName>
</protein>
<evidence type="ECO:0000313" key="2">
    <source>
        <dbReference type="Proteomes" id="UP000268636"/>
    </source>
</evidence>
<proteinExistence type="predicted"/>
<dbReference type="Proteomes" id="UP000268636">
    <property type="component" value="Unassembled WGS sequence"/>
</dbReference>
<dbReference type="AlphaFoldDB" id="A0AB74BCR8"/>